<evidence type="ECO:0000256" key="4">
    <source>
        <dbReference type="ARBA" id="ARBA00022847"/>
    </source>
</evidence>
<feature type="transmembrane region" description="Helical" evidence="9">
    <location>
        <begin position="464"/>
        <end position="481"/>
    </location>
</feature>
<dbReference type="EnsemblPlants" id="TraesCS2D02G483800.1">
    <property type="protein sequence ID" value="TraesCS2D02G483800.1"/>
    <property type="gene ID" value="TraesCS2D02G483800"/>
</dbReference>
<dbReference type="Gramene" id="TraesSTA2D03G01259210.1">
    <property type="protein sequence ID" value="TraesSTA2D03G01259210.1"/>
    <property type="gene ID" value="TraesSTA2D03G01259210"/>
</dbReference>
<evidence type="ECO:0000259" key="10">
    <source>
        <dbReference type="PROSITE" id="PS50850"/>
    </source>
</evidence>
<dbReference type="InterPro" id="IPR005828">
    <property type="entry name" value="MFS_sugar_transport-like"/>
</dbReference>
<dbReference type="GO" id="GO:0015293">
    <property type="term" value="F:symporter activity"/>
    <property type="evidence" value="ECO:0007669"/>
    <property type="project" value="UniProtKB-KW"/>
</dbReference>
<dbReference type="Gramene" id="TraesCS2D02G483800.1">
    <property type="protein sequence ID" value="TraesCS2D02G483800.1"/>
    <property type="gene ID" value="TraesCS2D02G483800"/>
</dbReference>
<evidence type="ECO:0000256" key="9">
    <source>
        <dbReference type="SAM" id="Phobius"/>
    </source>
</evidence>
<dbReference type="Gramene" id="TraesNOR2D03G01286840.1">
    <property type="protein sequence ID" value="TraesNOR2D03G01286840.1"/>
    <property type="gene ID" value="TraesNOR2D03G01286840"/>
</dbReference>
<keyword evidence="2" id="KW-0813">Transport</keyword>
<keyword evidence="3 9" id="KW-0812">Transmembrane</keyword>
<feature type="transmembrane region" description="Helical" evidence="9">
    <location>
        <begin position="374"/>
        <end position="394"/>
    </location>
</feature>
<feature type="transmembrane region" description="Helical" evidence="9">
    <location>
        <begin position="142"/>
        <end position="159"/>
    </location>
</feature>
<dbReference type="GO" id="GO:0016020">
    <property type="term" value="C:membrane"/>
    <property type="evidence" value="ECO:0007669"/>
    <property type="project" value="UniProtKB-SubCell"/>
</dbReference>
<dbReference type="InterPro" id="IPR005829">
    <property type="entry name" value="Sugar_transporter_CS"/>
</dbReference>
<reference evidence="11" key="1">
    <citation type="submission" date="2018-08" db="EMBL/GenBank/DDBJ databases">
        <authorList>
            <person name="Rossello M."/>
        </authorList>
    </citation>
    <scope>NUCLEOTIDE SEQUENCE [LARGE SCALE GENOMIC DNA]</scope>
    <source>
        <strain evidence="11">cv. Chinese Spring</strain>
    </source>
</reference>
<feature type="transmembrane region" description="Helical" evidence="9">
    <location>
        <begin position="165"/>
        <end position="187"/>
    </location>
</feature>
<keyword evidence="6 9" id="KW-0472">Membrane</keyword>
<dbReference type="InterPro" id="IPR036259">
    <property type="entry name" value="MFS_trans_sf"/>
</dbReference>
<organism evidence="11">
    <name type="scientific">Triticum aestivum</name>
    <name type="common">Wheat</name>
    <dbReference type="NCBI Taxonomy" id="4565"/>
    <lineage>
        <taxon>Eukaryota</taxon>
        <taxon>Viridiplantae</taxon>
        <taxon>Streptophyta</taxon>
        <taxon>Embryophyta</taxon>
        <taxon>Tracheophyta</taxon>
        <taxon>Spermatophyta</taxon>
        <taxon>Magnoliopsida</taxon>
        <taxon>Liliopsida</taxon>
        <taxon>Poales</taxon>
        <taxon>Poaceae</taxon>
        <taxon>BOP clade</taxon>
        <taxon>Pooideae</taxon>
        <taxon>Triticodae</taxon>
        <taxon>Triticeae</taxon>
        <taxon>Triticinae</taxon>
        <taxon>Triticum</taxon>
    </lineage>
</organism>
<evidence type="ECO:0000256" key="7">
    <source>
        <dbReference type="ARBA" id="ARBA00032043"/>
    </source>
</evidence>
<dbReference type="STRING" id="4565.A0A3B6DNQ6"/>
<feature type="transmembrane region" description="Helical" evidence="9">
    <location>
        <begin position="111"/>
        <end position="130"/>
    </location>
</feature>
<keyword evidence="4" id="KW-0769">Symport</keyword>
<dbReference type="GeneID" id="123054741"/>
<proteinExistence type="inferred from homology"/>
<protein>
    <recommendedName>
        <fullName evidence="7">H(+)/Pi cotransporter</fullName>
    </recommendedName>
</protein>
<feature type="transmembrane region" description="Helical" evidence="9">
    <location>
        <begin position="228"/>
        <end position="248"/>
    </location>
</feature>
<dbReference type="Gramene" id="TraesLDM2D03G01271420.1">
    <property type="protein sequence ID" value="TraesLDM2D03G01271420.1"/>
    <property type="gene ID" value="TraesLDM2D03G01271420"/>
</dbReference>
<keyword evidence="12" id="KW-1185">Reference proteome</keyword>
<keyword evidence="5 9" id="KW-1133">Transmembrane helix</keyword>
<dbReference type="SUPFAM" id="SSF103473">
    <property type="entry name" value="MFS general substrate transporter"/>
    <property type="match status" value="1"/>
</dbReference>
<comment type="similarity">
    <text evidence="8">Belongs to the major facilitator superfamily. Phosphate:H(+) symporter (TC 2.A.1.9) family.</text>
</comment>
<dbReference type="Gramene" id="TraesLAC2D03G01222070.1">
    <property type="protein sequence ID" value="TraesLAC2D03G01222070.1"/>
    <property type="gene ID" value="TraesLAC2D03G01222070"/>
</dbReference>
<sequence>MSTTELLLAASGSGGGSNRVSIDDALSLHAGEFGRWQLRHFVLVTAAWMLEAMHTMVMIFADREPAMWCPAGDGRCGDRCAGAAAGWEWEQGSGSSTVAEWGLVCGERYKVGLVQAIYFAGCMMGSGIFGHLSDSFLGRKGSLQLVCFLSGGFGLLTSLSPNYWVYAAFRLLTGFSAGSICFCSFVLATEPIGPSYRGVVGTSTCYFFSGGIAALAGIATLFQSSWRILYIVTSLPSLAFMLVVMPFVSESPRWYLVHCRTDDAMRVLRDIASTNGKSIPHCVGLMLDDEDDIAKKVVVETSSVLDVFRSQIMRARLMLLVIITFLCSVVYFGLTLNVVNLKINLYISVVVNSLAEMPSYLVTAVLLQHFGRKPLTIGSMLLSGVFCTTASLIPDFGAMRVARMACGVVGIFGMAGTYNLLLVYASELFPTVVRTVALGCKAQGSQMGAILAPIVVLLGERVPFVVFGMLAIIGGLLVFCLPETMNKPLYDTMAGMEKGERSSKRGDEVATSNSLI</sequence>
<evidence type="ECO:0000256" key="5">
    <source>
        <dbReference type="ARBA" id="ARBA00022989"/>
    </source>
</evidence>
<evidence type="ECO:0000256" key="8">
    <source>
        <dbReference type="ARBA" id="ARBA00044504"/>
    </source>
</evidence>
<dbReference type="OMA" id="AFKNFKW"/>
<dbReference type="GO" id="GO:0006817">
    <property type="term" value="P:phosphate ion transport"/>
    <property type="evidence" value="ECO:0007669"/>
    <property type="project" value="UniProtKB-KW"/>
</dbReference>
<evidence type="ECO:0000256" key="2">
    <source>
        <dbReference type="ARBA" id="ARBA00022592"/>
    </source>
</evidence>
<evidence type="ECO:0000256" key="3">
    <source>
        <dbReference type="ARBA" id="ARBA00022692"/>
    </source>
</evidence>
<dbReference type="OrthoDB" id="3936150at2759"/>
<feature type="transmembrane region" description="Helical" evidence="9">
    <location>
        <begin position="199"/>
        <end position="222"/>
    </location>
</feature>
<dbReference type="AlphaFoldDB" id="A0A3B6DNQ6"/>
<evidence type="ECO:0000313" key="11">
    <source>
        <dbReference type="EnsemblPlants" id="TraesCS2D02G483800.1"/>
    </source>
</evidence>
<dbReference type="RefSeq" id="XP_044334513.1">
    <property type="nucleotide sequence ID" value="XM_044478578.1"/>
</dbReference>
<dbReference type="Gramene" id="TraesKAR2D01G0425210.1">
    <property type="protein sequence ID" value="cds.TraesKAR2D01G0425210.1"/>
    <property type="gene ID" value="TraesKAR2D01G0425210"/>
</dbReference>
<feature type="transmembrane region" description="Helical" evidence="9">
    <location>
        <begin position="345"/>
        <end position="367"/>
    </location>
</feature>
<dbReference type="PROSITE" id="PS50850">
    <property type="entry name" value="MFS"/>
    <property type="match status" value="1"/>
</dbReference>
<name>A0A3B6DNQ6_WHEAT</name>
<dbReference type="PANTHER" id="PTHR24064">
    <property type="entry name" value="SOLUTE CARRIER FAMILY 22 MEMBER"/>
    <property type="match status" value="1"/>
</dbReference>
<dbReference type="SMR" id="A0A3B6DNQ6"/>
<dbReference type="Gramene" id="TraesMAC2D03G01268450.1">
    <property type="protein sequence ID" value="TraesMAC2D03G01268450.1"/>
    <property type="gene ID" value="TraesMAC2D03G01268450"/>
</dbReference>
<feature type="transmembrane region" description="Helical" evidence="9">
    <location>
        <begin position="317"/>
        <end position="339"/>
    </location>
</feature>
<feature type="domain" description="Major facilitator superfamily (MFS) profile" evidence="10">
    <location>
        <begin position="40"/>
        <end position="486"/>
    </location>
</feature>
<evidence type="ECO:0000313" key="12">
    <source>
        <dbReference type="Proteomes" id="UP000019116"/>
    </source>
</evidence>
<keyword evidence="2" id="KW-0592">Phosphate transport</keyword>
<comment type="subcellular location">
    <subcellularLocation>
        <location evidence="1">Membrane</location>
        <topology evidence="1">Multi-pass membrane protein</topology>
    </subcellularLocation>
</comment>
<dbReference type="Gene3D" id="1.20.1250.20">
    <property type="entry name" value="MFS general substrate transporter like domains"/>
    <property type="match status" value="1"/>
</dbReference>
<dbReference type="PROSITE" id="PS00217">
    <property type="entry name" value="SUGAR_TRANSPORT_2"/>
    <property type="match status" value="1"/>
</dbReference>
<dbReference type="Proteomes" id="UP000019116">
    <property type="component" value="Chromosome 2D"/>
</dbReference>
<reference evidence="11" key="2">
    <citation type="submission" date="2018-10" db="UniProtKB">
        <authorList>
            <consortium name="EnsemblPlants"/>
        </authorList>
    </citation>
    <scope>IDENTIFICATION</scope>
</reference>
<dbReference type="Pfam" id="PF00083">
    <property type="entry name" value="Sugar_tr"/>
    <property type="match status" value="1"/>
</dbReference>
<dbReference type="Gramene" id="TraesPARA_EIv1.0_0742450.1">
    <property type="protein sequence ID" value="TraesPARA_EIv1.0_0742450.1.CDS"/>
    <property type="gene ID" value="TraesPARA_EIv1.0_0742450"/>
</dbReference>
<dbReference type="Gramene" id="TraesWEE_scaffold_054656_01G000200.1">
    <property type="protein sequence ID" value="TraesWEE_scaffold_054656_01G000200.1"/>
    <property type="gene ID" value="TraesWEE_scaffold_054656_01G000200"/>
</dbReference>
<dbReference type="Gramene" id="TraesCS2D03G1079600.1">
    <property type="protein sequence ID" value="TraesCS2D03G1079600.1.CDS"/>
    <property type="gene ID" value="TraesCS2D03G1079600"/>
</dbReference>
<accession>A0A3B6DNQ6</accession>
<dbReference type="InterPro" id="IPR020846">
    <property type="entry name" value="MFS_dom"/>
</dbReference>
<feature type="transmembrane region" description="Helical" evidence="9">
    <location>
        <begin position="400"/>
        <end position="424"/>
    </location>
</feature>
<evidence type="ECO:0000256" key="6">
    <source>
        <dbReference type="ARBA" id="ARBA00023136"/>
    </source>
</evidence>
<gene>
    <name evidence="11" type="primary">LOC123054741</name>
</gene>
<evidence type="ECO:0000256" key="1">
    <source>
        <dbReference type="ARBA" id="ARBA00004141"/>
    </source>
</evidence>